<keyword evidence="2" id="KW-1185">Reference proteome</keyword>
<accession>A0A9P0MJQ4</accession>
<dbReference type="Proteomes" id="UP001152798">
    <property type="component" value="Chromosome 3"/>
</dbReference>
<evidence type="ECO:0000313" key="1">
    <source>
        <dbReference type="EMBL" id="CAH1396835.1"/>
    </source>
</evidence>
<gene>
    <name evidence="1" type="ORF">NEZAVI_LOCUS6808</name>
</gene>
<sequence>MKLYYRQALAAVSQKKIFTIVFTSVLSETRFKEYNDRFLAWKKRERRPLRSYNGKHKRLLVSFIILRCTLHDTGTYCITGHKMFL</sequence>
<name>A0A9P0MJQ4_NEZVI</name>
<reference evidence="1" key="1">
    <citation type="submission" date="2022-01" db="EMBL/GenBank/DDBJ databases">
        <authorList>
            <person name="King R."/>
        </authorList>
    </citation>
    <scope>NUCLEOTIDE SEQUENCE</scope>
</reference>
<protein>
    <submittedName>
        <fullName evidence="1">Uncharacterized protein</fullName>
    </submittedName>
</protein>
<dbReference type="AlphaFoldDB" id="A0A9P0MJQ4"/>
<organism evidence="1 2">
    <name type="scientific">Nezara viridula</name>
    <name type="common">Southern green stink bug</name>
    <name type="synonym">Cimex viridulus</name>
    <dbReference type="NCBI Taxonomy" id="85310"/>
    <lineage>
        <taxon>Eukaryota</taxon>
        <taxon>Metazoa</taxon>
        <taxon>Ecdysozoa</taxon>
        <taxon>Arthropoda</taxon>
        <taxon>Hexapoda</taxon>
        <taxon>Insecta</taxon>
        <taxon>Pterygota</taxon>
        <taxon>Neoptera</taxon>
        <taxon>Paraneoptera</taxon>
        <taxon>Hemiptera</taxon>
        <taxon>Heteroptera</taxon>
        <taxon>Panheteroptera</taxon>
        <taxon>Pentatomomorpha</taxon>
        <taxon>Pentatomoidea</taxon>
        <taxon>Pentatomidae</taxon>
        <taxon>Pentatominae</taxon>
        <taxon>Nezara</taxon>
    </lineage>
</organism>
<proteinExistence type="predicted"/>
<dbReference type="EMBL" id="OV725079">
    <property type="protein sequence ID" value="CAH1396835.1"/>
    <property type="molecule type" value="Genomic_DNA"/>
</dbReference>
<evidence type="ECO:0000313" key="2">
    <source>
        <dbReference type="Proteomes" id="UP001152798"/>
    </source>
</evidence>